<dbReference type="Gene3D" id="1.10.10.60">
    <property type="entry name" value="Homeodomain-like"/>
    <property type="match status" value="1"/>
</dbReference>
<dbReference type="RefSeq" id="WP_010854533.1">
    <property type="nucleotide sequence ID" value="NZ_AQHR01000066.1"/>
</dbReference>
<dbReference type="PROSITE" id="PS50977">
    <property type="entry name" value="HTH_TETR_2"/>
    <property type="match status" value="1"/>
</dbReference>
<dbReference type="EMBL" id="AQHR01000066">
    <property type="protein sequence ID" value="EON77086.1"/>
    <property type="molecule type" value="Genomic_DNA"/>
</dbReference>
<dbReference type="PRINTS" id="PR00455">
    <property type="entry name" value="HTHTETR"/>
</dbReference>
<accession>R7ZSI6</accession>
<dbReference type="PANTHER" id="PTHR30328">
    <property type="entry name" value="TRANSCRIPTIONAL REPRESSOR"/>
    <property type="match status" value="1"/>
</dbReference>
<dbReference type="SUPFAM" id="SSF46689">
    <property type="entry name" value="Homeodomain-like"/>
    <property type="match status" value="1"/>
</dbReference>
<dbReference type="PANTHER" id="PTHR30328:SF54">
    <property type="entry name" value="HTH-TYPE TRANSCRIPTIONAL REPRESSOR SCO4008"/>
    <property type="match status" value="1"/>
</dbReference>
<comment type="caution">
    <text evidence="4">The sequence shown here is derived from an EMBL/GenBank/DDBJ whole genome shotgun (WGS) entry which is preliminary data.</text>
</comment>
<dbReference type="AlphaFoldDB" id="R7ZSI6"/>
<evidence type="ECO:0000313" key="4">
    <source>
        <dbReference type="EMBL" id="EON77086.1"/>
    </source>
</evidence>
<evidence type="ECO:0000313" key="5">
    <source>
        <dbReference type="Proteomes" id="UP000013909"/>
    </source>
</evidence>
<name>R7ZSI6_9BACT</name>
<evidence type="ECO:0000259" key="3">
    <source>
        <dbReference type="PROSITE" id="PS50977"/>
    </source>
</evidence>
<gene>
    <name evidence="4" type="ORF">ADIS_2396</name>
</gene>
<reference evidence="4 5" key="1">
    <citation type="submission" date="2013-02" db="EMBL/GenBank/DDBJ databases">
        <title>A novel strain isolated from Lonar lake, Maharashtra, India.</title>
        <authorList>
            <person name="Singh A."/>
        </authorList>
    </citation>
    <scope>NUCLEOTIDE SEQUENCE [LARGE SCALE GENOMIC DNA]</scope>
    <source>
        <strain evidence="4 5">AK24</strain>
    </source>
</reference>
<proteinExistence type="predicted"/>
<keyword evidence="1 2" id="KW-0238">DNA-binding</keyword>
<evidence type="ECO:0000256" key="1">
    <source>
        <dbReference type="ARBA" id="ARBA00023125"/>
    </source>
</evidence>
<dbReference type="Gene3D" id="1.10.357.10">
    <property type="entry name" value="Tetracycline Repressor, domain 2"/>
    <property type="match status" value="1"/>
</dbReference>
<dbReference type="GO" id="GO:0003677">
    <property type="term" value="F:DNA binding"/>
    <property type="evidence" value="ECO:0007669"/>
    <property type="project" value="UniProtKB-UniRule"/>
</dbReference>
<sequence length="234" mass="27445">MGVYERQQREKKILEAAIKLFSEKGMHYTRIDEVAAQAKMSKGLTYFYFKSKEDLYMAVVKKAFDEFKEMFQKTLTKGKDQTGFENIVSLVDNFLEFSTEKRFFYECLLHLMGLVNLFNDDEKRKQIHPSIAESEYFHKLLAIQHDIPTIGIKIISKGIRDNSIRPELHPETTFYLIWSMLTGYERLIGSIEFDPKDLKIHTELWKNSFMKFLIELLKGPQYTPKLAAVQGSLF</sequence>
<dbReference type="PATRIC" id="fig|1288963.3.peg.2389"/>
<dbReference type="OrthoDB" id="6430772at2"/>
<dbReference type="Pfam" id="PF00440">
    <property type="entry name" value="TetR_N"/>
    <property type="match status" value="1"/>
</dbReference>
<feature type="domain" description="HTH tetR-type" evidence="3">
    <location>
        <begin position="7"/>
        <end position="67"/>
    </location>
</feature>
<dbReference type="STRING" id="1232681.ADIS_2396"/>
<dbReference type="InterPro" id="IPR009057">
    <property type="entry name" value="Homeodomain-like_sf"/>
</dbReference>
<protein>
    <submittedName>
        <fullName evidence="4">Transcriptional regulator, TetR family</fullName>
    </submittedName>
</protein>
<dbReference type="InterPro" id="IPR001647">
    <property type="entry name" value="HTH_TetR"/>
</dbReference>
<dbReference type="InterPro" id="IPR050109">
    <property type="entry name" value="HTH-type_TetR-like_transc_reg"/>
</dbReference>
<feature type="DNA-binding region" description="H-T-H motif" evidence="2">
    <location>
        <begin position="30"/>
        <end position="49"/>
    </location>
</feature>
<dbReference type="Proteomes" id="UP000013909">
    <property type="component" value="Unassembled WGS sequence"/>
</dbReference>
<evidence type="ECO:0000256" key="2">
    <source>
        <dbReference type="PROSITE-ProRule" id="PRU00335"/>
    </source>
</evidence>
<organism evidence="4 5">
    <name type="scientific">Lunatimonas lonarensis</name>
    <dbReference type="NCBI Taxonomy" id="1232681"/>
    <lineage>
        <taxon>Bacteria</taxon>
        <taxon>Pseudomonadati</taxon>
        <taxon>Bacteroidota</taxon>
        <taxon>Cytophagia</taxon>
        <taxon>Cytophagales</taxon>
        <taxon>Cyclobacteriaceae</taxon>
    </lineage>
</organism>
<keyword evidence="5" id="KW-1185">Reference proteome</keyword>